<evidence type="ECO:0000259" key="10">
    <source>
        <dbReference type="Pfam" id="PF01420"/>
    </source>
</evidence>
<dbReference type="InterPro" id="IPR051537">
    <property type="entry name" value="DNA_Adenine_Mtase"/>
</dbReference>
<comment type="caution">
    <text evidence="12">The sequence shown here is derived from an EMBL/GenBank/DDBJ whole genome shotgun (WGS) entry which is preliminary data.</text>
</comment>
<dbReference type="InterPro" id="IPR038333">
    <property type="entry name" value="T1MK-like_N_sf"/>
</dbReference>
<dbReference type="Gene3D" id="1.10.287.1120">
    <property type="entry name" value="Bipartite methylase S protein"/>
    <property type="match status" value="2"/>
</dbReference>
<comment type="catalytic activity">
    <reaction evidence="9">
        <text>a 2'-deoxyadenosine in DNA + S-adenosyl-L-methionine = an N(6)-methyl-2'-deoxyadenosine in DNA + S-adenosyl-L-homocysteine + H(+)</text>
        <dbReference type="Rhea" id="RHEA:15197"/>
        <dbReference type="Rhea" id="RHEA-COMP:12418"/>
        <dbReference type="Rhea" id="RHEA-COMP:12419"/>
        <dbReference type="ChEBI" id="CHEBI:15378"/>
        <dbReference type="ChEBI" id="CHEBI:57856"/>
        <dbReference type="ChEBI" id="CHEBI:59789"/>
        <dbReference type="ChEBI" id="CHEBI:90615"/>
        <dbReference type="ChEBI" id="CHEBI:90616"/>
        <dbReference type="EC" id="2.1.1.72"/>
    </reaction>
</comment>
<accession>A0A5M8I4E0</accession>
<evidence type="ECO:0000256" key="6">
    <source>
        <dbReference type="ARBA" id="ARBA00022691"/>
    </source>
</evidence>
<dbReference type="GO" id="GO:0009307">
    <property type="term" value="P:DNA restriction-modification system"/>
    <property type="evidence" value="ECO:0007669"/>
    <property type="project" value="UniProtKB-KW"/>
</dbReference>
<feature type="domain" description="Type I restriction modification DNA specificity" evidence="10">
    <location>
        <begin position="456"/>
        <end position="616"/>
    </location>
</feature>
<evidence type="ECO:0000256" key="7">
    <source>
        <dbReference type="ARBA" id="ARBA00022747"/>
    </source>
</evidence>
<dbReference type="EMBL" id="VMRG01000004">
    <property type="protein sequence ID" value="KAA6230376.1"/>
    <property type="molecule type" value="Genomic_DNA"/>
</dbReference>
<keyword evidence="8" id="KW-0238">DNA-binding</keyword>
<dbReference type="PANTHER" id="PTHR42933:SF3">
    <property type="entry name" value="TYPE I RESTRICTION ENZYME MJAVIII METHYLASE SUBUNIT"/>
    <property type="match status" value="1"/>
</dbReference>
<evidence type="ECO:0000256" key="8">
    <source>
        <dbReference type="ARBA" id="ARBA00023125"/>
    </source>
</evidence>
<feature type="domain" description="DNA methylase adenine-specific" evidence="11">
    <location>
        <begin position="133"/>
        <end position="453"/>
    </location>
</feature>
<keyword evidence="7" id="KW-0680">Restriction system</keyword>
<keyword evidence="6" id="KW-0949">S-adenosyl-L-methionine</keyword>
<evidence type="ECO:0000256" key="9">
    <source>
        <dbReference type="ARBA" id="ARBA00047942"/>
    </source>
</evidence>
<evidence type="ECO:0000256" key="4">
    <source>
        <dbReference type="ARBA" id="ARBA00022603"/>
    </source>
</evidence>
<dbReference type="Pfam" id="PF02384">
    <property type="entry name" value="N6_Mtase"/>
    <property type="match status" value="1"/>
</dbReference>
<evidence type="ECO:0000256" key="1">
    <source>
        <dbReference type="ARBA" id="ARBA00006594"/>
    </source>
</evidence>
<dbReference type="SUPFAM" id="SSF116734">
    <property type="entry name" value="DNA methylase specificity domain"/>
    <property type="match status" value="2"/>
</dbReference>
<evidence type="ECO:0000256" key="3">
    <source>
        <dbReference type="ARBA" id="ARBA00011900"/>
    </source>
</evidence>
<dbReference type="Proteomes" id="UP000327458">
    <property type="component" value="Plasmid pl2"/>
</dbReference>
<dbReference type="PANTHER" id="PTHR42933">
    <property type="entry name" value="SLR6095 PROTEIN"/>
    <property type="match status" value="1"/>
</dbReference>
<evidence type="ECO:0000259" key="11">
    <source>
        <dbReference type="Pfam" id="PF02384"/>
    </source>
</evidence>
<dbReference type="GO" id="GO:0009007">
    <property type="term" value="F:site-specific DNA-methyltransferase (adenine-specific) activity"/>
    <property type="evidence" value="ECO:0007669"/>
    <property type="project" value="UniProtKB-EC"/>
</dbReference>
<dbReference type="Gene3D" id="3.40.50.150">
    <property type="entry name" value="Vaccinia Virus protein VP39"/>
    <property type="match status" value="1"/>
</dbReference>
<keyword evidence="4 12" id="KW-0489">Methyltransferase</keyword>
<dbReference type="CDD" id="cd17294">
    <property type="entry name" value="RMtype1_S_MmaC7ORF19P_TRD1-CR1_like"/>
    <property type="match status" value="1"/>
</dbReference>
<dbReference type="GO" id="GO:0008170">
    <property type="term" value="F:N-methyltransferase activity"/>
    <property type="evidence" value="ECO:0007669"/>
    <property type="project" value="InterPro"/>
</dbReference>
<dbReference type="SUPFAM" id="SSF53335">
    <property type="entry name" value="S-adenosyl-L-methionine-dependent methyltransferases"/>
    <property type="match status" value="1"/>
</dbReference>
<dbReference type="InterPro" id="IPR003356">
    <property type="entry name" value="DNA_methylase_A-5"/>
</dbReference>
<dbReference type="EC" id="2.1.1.72" evidence="3"/>
<keyword evidence="5" id="KW-0808">Transferase</keyword>
<dbReference type="InterPro" id="IPR044946">
    <property type="entry name" value="Restrct_endonuc_typeI_TRD_sf"/>
</dbReference>
<name>A0A5M8I4E0_CHLPH</name>
<feature type="domain" description="Type I restriction modification DNA specificity" evidence="10">
    <location>
        <begin position="645"/>
        <end position="806"/>
    </location>
</feature>
<keyword evidence="12" id="KW-0614">Plasmid</keyword>
<reference evidence="12" key="1">
    <citation type="submission" date="2019-07" db="EMBL/GenBank/DDBJ databases">
        <title>Draft genome Sequence of Chlorobium phaeovibrioides sp. strain PhvTcv-s14, from the Phylum Chlorobi.</title>
        <authorList>
            <person name="Babenko V."/>
            <person name="Boldyreva D."/>
            <person name="Kanygina A."/>
            <person name="Selezneva O."/>
            <person name="Akopiyan T."/>
            <person name="Lunina O."/>
        </authorList>
    </citation>
    <scope>NUCLEOTIDE SEQUENCE [LARGE SCALE GENOMIC DNA]</scope>
    <source>
        <strain evidence="12">GrTcv12</strain>
        <plasmid evidence="12">pl2</plasmid>
    </source>
</reference>
<organism evidence="12">
    <name type="scientific">Chlorobium phaeovibrioides</name>
    <dbReference type="NCBI Taxonomy" id="1094"/>
    <lineage>
        <taxon>Bacteria</taxon>
        <taxon>Pseudomonadati</taxon>
        <taxon>Chlorobiota</taxon>
        <taxon>Chlorobiia</taxon>
        <taxon>Chlorobiales</taxon>
        <taxon>Chlorobiaceae</taxon>
        <taxon>Chlorobium/Pelodictyon group</taxon>
        <taxon>Chlorobium</taxon>
    </lineage>
</organism>
<geneLocation type="plasmid" evidence="12">
    <name>pl2</name>
</geneLocation>
<dbReference type="InterPro" id="IPR000055">
    <property type="entry name" value="Restrct_endonuc_typeI_TRD"/>
</dbReference>
<comment type="similarity">
    <text evidence="2">Belongs to the type-I restriction system S methylase family.</text>
</comment>
<dbReference type="RefSeq" id="WP_151418973.1">
    <property type="nucleotide sequence ID" value="NZ_CM018434.1"/>
</dbReference>
<gene>
    <name evidence="12" type="ORF">FP507_10930</name>
</gene>
<protein>
    <recommendedName>
        <fullName evidence="3">site-specific DNA-methyltransferase (adenine-specific)</fullName>
        <ecNumber evidence="3">2.1.1.72</ecNumber>
    </recommendedName>
</protein>
<sequence length="846" mass="94564">MLDTDTKRRIDTARDILVGKVPDPKSQVEQITIALIYKFMDDMDSESEELGGKRKFFTGPFACYGWAKLMDRSLGGHEMLGLYGEGIAKMPENPGIPVLFRDIFKNSYLPYRDPETLKAFLKIIDEFSYDHSERLGDAFEYLLSVLGSQGDAGQFRTPRHIIDFMVEILAPQKNETILDPACGTAGFLISAYKHILRTNTDAKGHSTLTPDDKGRLARNFKGYDISPDMVRLSLVNLYLHGFTDPHIFEYDTLTSEERWNEFADVILANPPFMSPKGGIKPHKRFSIQAKRSEVLFVDYMAEHLTPTGRAGIIVPEGIIFQSQTAYKELRKMLVENSLVAVVSLPAGCFNPYSGVKTSILILDKSLARQSDTIAFFKVDNDGFGLGAQRRAIKKNDLPQVQAELAAYLQVLRTKEPTESLLSLTTTAQIVQKDKIVENGDYNLSGERYREGDPVNHKWPIVSLGEICTFMTGGTPTSTMAEYYEGGTVPWLVSGDIHGFEIMACEKRITQKAVENSNAKVLPKDSVLIALNGQGKTRGTVALLRMTGATCNQSLVAITPAPPPRAISEFVFWTLHSMYSDIRALTGDSERSGLNIPILKSIKIPLPPLDVQMEIVAEIVGYQKVINGARAVLDNYRPHIPIDPAWPMVPIKEVAAVESGFGFPLDYQGKTDEEIPFLKVSDMNLPRNEKEIISWNHSVSRMVLRELKGRAYPKGTIIFPKIGAAIGTNKKRILTRDSTYDNNVMGIIPDTKHLIPNFLHTYLLAFDLSHWASKSQPPFMRKTTVEAHEIPLPPLATQQAIVAEIETEQELVNSNNELITRFEKKIQTTLARIWGKAEEPEKPEISQ</sequence>
<comment type="similarity">
    <text evidence="1">Belongs to the N(4)/N(6)-methyltransferase family.</text>
</comment>
<dbReference type="Gene3D" id="1.20.1260.30">
    <property type="match status" value="1"/>
</dbReference>
<dbReference type="GO" id="GO:0032259">
    <property type="term" value="P:methylation"/>
    <property type="evidence" value="ECO:0007669"/>
    <property type="project" value="UniProtKB-KW"/>
</dbReference>
<dbReference type="AlphaFoldDB" id="A0A5M8I4E0"/>
<dbReference type="Pfam" id="PF01420">
    <property type="entry name" value="Methylase_S"/>
    <property type="match status" value="2"/>
</dbReference>
<dbReference type="InterPro" id="IPR029063">
    <property type="entry name" value="SAM-dependent_MTases_sf"/>
</dbReference>
<evidence type="ECO:0000256" key="2">
    <source>
        <dbReference type="ARBA" id="ARBA00010923"/>
    </source>
</evidence>
<dbReference type="GO" id="GO:0003677">
    <property type="term" value="F:DNA binding"/>
    <property type="evidence" value="ECO:0007669"/>
    <property type="project" value="UniProtKB-KW"/>
</dbReference>
<proteinExistence type="inferred from homology"/>
<evidence type="ECO:0000313" key="12">
    <source>
        <dbReference type="EMBL" id="KAA6230376.1"/>
    </source>
</evidence>
<evidence type="ECO:0000256" key="5">
    <source>
        <dbReference type="ARBA" id="ARBA00022679"/>
    </source>
</evidence>
<dbReference type="Gene3D" id="3.90.220.20">
    <property type="entry name" value="DNA methylase specificity domains"/>
    <property type="match status" value="2"/>
</dbReference>
<dbReference type="PRINTS" id="PR00507">
    <property type="entry name" value="N12N6MTFRASE"/>
</dbReference>